<gene>
    <name evidence="3" type="ORF">GCM10009717_00680</name>
</gene>
<keyword evidence="4" id="KW-1185">Reference proteome</keyword>
<accession>A0ABP5B9N3</accession>
<keyword evidence="2" id="KW-1133">Transmembrane helix</keyword>
<reference evidence="4" key="1">
    <citation type="journal article" date="2019" name="Int. J. Syst. Evol. Microbiol.">
        <title>The Global Catalogue of Microorganisms (GCM) 10K type strain sequencing project: providing services to taxonomists for standard genome sequencing and annotation.</title>
        <authorList>
            <consortium name="The Broad Institute Genomics Platform"/>
            <consortium name="The Broad Institute Genome Sequencing Center for Infectious Disease"/>
            <person name="Wu L."/>
            <person name="Ma J."/>
        </authorList>
    </citation>
    <scope>NUCLEOTIDE SEQUENCE [LARGE SCALE GENOMIC DNA]</scope>
    <source>
        <strain evidence="4">JCM 13584</strain>
    </source>
</reference>
<protein>
    <recommendedName>
        <fullName evidence="5">Energy-coupling factor transport system substrate-specific component</fullName>
    </recommendedName>
</protein>
<keyword evidence="2" id="KW-0812">Transmembrane</keyword>
<name>A0ABP5B9N3_9MICO</name>
<feature type="transmembrane region" description="Helical" evidence="2">
    <location>
        <begin position="49"/>
        <end position="68"/>
    </location>
</feature>
<feature type="transmembrane region" description="Helical" evidence="2">
    <location>
        <begin position="153"/>
        <end position="174"/>
    </location>
</feature>
<evidence type="ECO:0000256" key="2">
    <source>
        <dbReference type="SAM" id="Phobius"/>
    </source>
</evidence>
<proteinExistence type="predicted"/>
<evidence type="ECO:0000313" key="4">
    <source>
        <dbReference type="Proteomes" id="UP001499954"/>
    </source>
</evidence>
<feature type="transmembrane region" description="Helical" evidence="2">
    <location>
        <begin position="73"/>
        <end position="89"/>
    </location>
</feature>
<dbReference type="RefSeq" id="WP_157416269.1">
    <property type="nucleotide sequence ID" value="NZ_BAAAMK010000001.1"/>
</dbReference>
<keyword evidence="2" id="KW-0472">Membrane</keyword>
<evidence type="ECO:0000313" key="3">
    <source>
        <dbReference type="EMBL" id="GAA1938110.1"/>
    </source>
</evidence>
<evidence type="ECO:0000256" key="1">
    <source>
        <dbReference type="SAM" id="MobiDB-lite"/>
    </source>
</evidence>
<sequence>MPTTTTRSTRMKTPTRLLLTCAAIGAAAGLVLIPAFVLSTTVAPAIPLLYAAFAGIWSIPFVIALALLRQPGVGLLTALIAGLINAVLTPQGPSAILTCLMIGAMVEIPLALGLYRSFRPWIFYVGAAAFALPYALYSMPFLGVDRFPLWAQIAYPTLSVLSNLAGVWLGLLIAGRLERTGVARGLQRPVRRIRATDAAAQADAGAPASPAAQASADTQAAPATHADPA</sequence>
<evidence type="ECO:0008006" key="5">
    <source>
        <dbReference type="Google" id="ProtNLM"/>
    </source>
</evidence>
<comment type="caution">
    <text evidence="3">The sequence shown here is derived from an EMBL/GenBank/DDBJ whole genome shotgun (WGS) entry which is preliminary data.</text>
</comment>
<dbReference type="EMBL" id="BAAAMK010000001">
    <property type="protein sequence ID" value="GAA1938110.1"/>
    <property type="molecule type" value="Genomic_DNA"/>
</dbReference>
<dbReference type="Proteomes" id="UP001499954">
    <property type="component" value="Unassembled WGS sequence"/>
</dbReference>
<dbReference type="Pfam" id="PF09819">
    <property type="entry name" value="ABC_cobalt"/>
    <property type="match status" value="1"/>
</dbReference>
<feature type="transmembrane region" description="Helical" evidence="2">
    <location>
        <begin position="121"/>
        <end position="141"/>
    </location>
</feature>
<dbReference type="InterPro" id="IPR017195">
    <property type="entry name" value="ABC_thiamin-permease_prd"/>
</dbReference>
<feature type="transmembrane region" description="Helical" evidence="2">
    <location>
        <begin position="95"/>
        <end position="114"/>
    </location>
</feature>
<feature type="region of interest" description="Disordered" evidence="1">
    <location>
        <begin position="199"/>
        <end position="229"/>
    </location>
</feature>
<organism evidence="3 4">
    <name type="scientific">Agromyces allii</name>
    <dbReference type="NCBI Taxonomy" id="393607"/>
    <lineage>
        <taxon>Bacteria</taxon>
        <taxon>Bacillati</taxon>
        <taxon>Actinomycetota</taxon>
        <taxon>Actinomycetes</taxon>
        <taxon>Micrococcales</taxon>
        <taxon>Microbacteriaceae</taxon>
        <taxon>Agromyces</taxon>
    </lineage>
</organism>